<evidence type="ECO:0000313" key="2">
    <source>
        <dbReference type="Proteomes" id="UP000186230"/>
    </source>
</evidence>
<organism evidence="1 2">
    <name type="scientific">Christiangramia flava JLT2011</name>
    <dbReference type="NCBI Taxonomy" id="1229726"/>
    <lineage>
        <taxon>Bacteria</taxon>
        <taxon>Pseudomonadati</taxon>
        <taxon>Bacteroidota</taxon>
        <taxon>Flavobacteriia</taxon>
        <taxon>Flavobacteriales</taxon>
        <taxon>Flavobacteriaceae</taxon>
        <taxon>Christiangramia</taxon>
    </lineage>
</organism>
<dbReference type="AlphaFoldDB" id="A0A1L7I2R9"/>
<gene>
    <name evidence="1" type="ORF">GRFL_1183</name>
</gene>
<dbReference type="SUPFAM" id="SSF82185">
    <property type="entry name" value="Histone H3 K4-specific methyltransferase SET7/9 N-terminal domain"/>
    <property type="match status" value="1"/>
</dbReference>
<protein>
    <submittedName>
        <fullName evidence="1">Uncharacterized protein</fullName>
    </submittedName>
</protein>
<dbReference type="Pfam" id="PF07661">
    <property type="entry name" value="MORN_2"/>
    <property type="match status" value="2"/>
</dbReference>
<accession>A0A1L7I2R9</accession>
<sequence>MKNILCAALFATGSVAFAQTEAPKPVFEKQGELMKGTFYYDDGSIRQEGTYKNGKLHGEWISYNQNGEKTAIAQYKQGEKDGVWFFWSGDKLTQVEYNQNNIASVDSWKSDSPIVSNE</sequence>
<dbReference type="KEGG" id="gfl:GRFL_1183"/>
<dbReference type="Gene3D" id="2.20.110.10">
    <property type="entry name" value="Histone H3 K4-specific methyltransferase SET7/9 N-terminal domain"/>
    <property type="match status" value="1"/>
</dbReference>
<proteinExistence type="predicted"/>
<keyword evidence="2" id="KW-1185">Reference proteome</keyword>
<dbReference type="Proteomes" id="UP000186230">
    <property type="component" value="Chromosome"/>
</dbReference>
<name>A0A1L7I2R9_9FLAO</name>
<dbReference type="STRING" id="1229726.GRFL_1183"/>
<dbReference type="EMBL" id="CP016359">
    <property type="protein sequence ID" value="APU67907.1"/>
    <property type="molecule type" value="Genomic_DNA"/>
</dbReference>
<reference evidence="1 2" key="1">
    <citation type="submission" date="2016-07" db="EMBL/GenBank/DDBJ databases">
        <title>Multi-omics approach to identify versatile polysaccharide utilization systems of a marine flavobacterium Gramella flava.</title>
        <authorList>
            <person name="Tang K."/>
        </authorList>
    </citation>
    <scope>NUCLEOTIDE SEQUENCE [LARGE SCALE GENOMIC DNA]</scope>
    <source>
        <strain evidence="1 2">JLT2011</strain>
    </source>
</reference>
<dbReference type="InterPro" id="IPR011652">
    <property type="entry name" value="MORN_2"/>
</dbReference>
<evidence type="ECO:0000313" key="1">
    <source>
        <dbReference type="EMBL" id="APU67907.1"/>
    </source>
</evidence>